<dbReference type="Pfam" id="PF01844">
    <property type="entry name" value="HNH"/>
    <property type="match status" value="1"/>
</dbReference>
<dbReference type="InterPro" id="IPR003870">
    <property type="entry name" value="DUF222"/>
</dbReference>
<proteinExistence type="inferred from homology"/>
<dbReference type="GO" id="GO:0004519">
    <property type="term" value="F:endonuclease activity"/>
    <property type="evidence" value="ECO:0007669"/>
    <property type="project" value="UniProtKB-KW"/>
</dbReference>
<keyword evidence="4" id="KW-0378">Hydrolase</keyword>
<keyword evidence="5" id="KW-1185">Reference proteome</keyword>
<sequence length="551" mass="59207">MVEGAATVAVRLALPGHVRAVETDVIDEEVRACSTVAAGSPSRWAAGLRLSWSSPDARVPIARKFAEESLESPCFGGNLSVTPAIIASMFGSDVSPEAGTVLAELDTVLQRLNTLVLDSHSDSEVLAPWRELEHRRRTLAPIDHALIAQLQTRNVPHTLGERSMTTLARSVLRVGIGEAKARVVAAEALGPRTALSGQPLQPIYPVLAAAQAAGQVSEPAARLIVTTIEQLPDAVRAEVDRDLEHTLTKQAGELDLDQLRTLTRHVTALLDPDGLLTQETQRQRQREVTLAIRPDGSGRLSGNCTAELTEWLRTVFDTLAKPKPATTGATTGGATTGGATTDSTAGGATDAAAKDPRTAPQRRHDALLEALKLTARAELLPDCGGISSTLLLSMTREAFLTGTGTATTGHGTIVHATTARQWADGGDTLVQPVWINQHRRIEALGTPCRIFTRQQRHALIIRDKGCSFPGCDAPPQHCQVHHIVPWADGGPTHIDNGCLLCTYHHRTFERLGWVCTMLKGVPHWVPPAWTGNQTPIRNTAHDPRPNYPLKT</sequence>
<feature type="compositionally biased region" description="Low complexity" evidence="2">
    <location>
        <begin position="337"/>
        <end position="351"/>
    </location>
</feature>
<feature type="region of interest" description="Disordered" evidence="2">
    <location>
        <begin position="322"/>
        <end position="362"/>
    </location>
</feature>
<accession>A0ABY7K2L9</accession>
<evidence type="ECO:0000256" key="1">
    <source>
        <dbReference type="ARBA" id="ARBA00023450"/>
    </source>
</evidence>
<dbReference type="InterPro" id="IPR002711">
    <property type="entry name" value="HNH"/>
</dbReference>
<name>A0ABY7K2L9_9ACTN</name>
<dbReference type="SMART" id="SM00507">
    <property type="entry name" value="HNHc"/>
    <property type="match status" value="1"/>
</dbReference>
<evidence type="ECO:0000313" key="4">
    <source>
        <dbReference type="EMBL" id="WAX59095.1"/>
    </source>
</evidence>
<keyword evidence="4" id="KW-0255">Endonuclease</keyword>
<feature type="compositionally biased region" description="Basic and acidic residues" evidence="2">
    <location>
        <begin position="352"/>
        <end position="362"/>
    </location>
</feature>
<dbReference type="RefSeq" id="WP_269445636.1">
    <property type="nucleotide sequence ID" value="NZ_CP097463.1"/>
</dbReference>
<feature type="region of interest" description="Disordered" evidence="2">
    <location>
        <begin position="529"/>
        <end position="551"/>
    </location>
</feature>
<dbReference type="Gene3D" id="1.10.30.50">
    <property type="match status" value="1"/>
</dbReference>
<comment type="similarity">
    <text evidence="1">Belongs to the Rv1128c/1148c/1588c/1702c/1945/3466 family.</text>
</comment>
<evidence type="ECO:0000259" key="3">
    <source>
        <dbReference type="SMART" id="SM00507"/>
    </source>
</evidence>
<evidence type="ECO:0000256" key="2">
    <source>
        <dbReference type="SAM" id="MobiDB-lite"/>
    </source>
</evidence>
<organism evidence="4 5">
    <name type="scientific">Jatrophihabitans cynanchi</name>
    <dbReference type="NCBI Taxonomy" id="2944128"/>
    <lineage>
        <taxon>Bacteria</taxon>
        <taxon>Bacillati</taxon>
        <taxon>Actinomycetota</taxon>
        <taxon>Actinomycetes</taxon>
        <taxon>Jatrophihabitantales</taxon>
        <taxon>Jatrophihabitantaceae</taxon>
        <taxon>Jatrophihabitans</taxon>
    </lineage>
</organism>
<dbReference type="Proteomes" id="UP001164693">
    <property type="component" value="Chromosome"/>
</dbReference>
<feature type="domain" description="HNH nuclease" evidence="3">
    <location>
        <begin position="454"/>
        <end position="506"/>
    </location>
</feature>
<dbReference type="Pfam" id="PF02720">
    <property type="entry name" value="DUF222"/>
    <property type="match status" value="1"/>
</dbReference>
<evidence type="ECO:0000313" key="5">
    <source>
        <dbReference type="Proteomes" id="UP001164693"/>
    </source>
</evidence>
<reference evidence="4" key="1">
    <citation type="submission" date="2022-05" db="EMBL/GenBank/DDBJ databases">
        <title>Jatrophihabitans sp. SB3-54 whole genome sequence.</title>
        <authorList>
            <person name="Suh M.K."/>
            <person name="Eom M.K."/>
            <person name="Kim J.S."/>
            <person name="Kim H.S."/>
            <person name="Do H.E."/>
            <person name="Shin Y.K."/>
            <person name="Lee J.-S."/>
        </authorList>
    </citation>
    <scope>NUCLEOTIDE SEQUENCE</scope>
    <source>
        <strain evidence="4">SB3-54</strain>
    </source>
</reference>
<dbReference type="CDD" id="cd00085">
    <property type="entry name" value="HNHc"/>
    <property type="match status" value="1"/>
</dbReference>
<dbReference type="InterPro" id="IPR003615">
    <property type="entry name" value="HNH_nuc"/>
</dbReference>
<dbReference type="EMBL" id="CP097463">
    <property type="protein sequence ID" value="WAX59095.1"/>
    <property type="molecule type" value="Genomic_DNA"/>
</dbReference>
<gene>
    <name evidence="4" type="ORF">M6B22_10125</name>
</gene>
<keyword evidence="4" id="KW-0540">Nuclease</keyword>
<protein>
    <submittedName>
        <fullName evidence="4">HNH endonuclease</fullName>
    </submittedName>
</protein>